<gene>
    <name evidence="5" type="ORF">ACFFGH_01105</name>
</gene>
<dbReference type="Pfam" id="PF13432">
    <property type="entry name" value="TPR_16"/>
    <property type="match status" value="1"/>
</dbReference>
<keyword evidence="3" id="KW-0732">Signal</keyword>
<keyword evidence="1" id="KW-0802">TPR repeat</keyword>
<evidence type="ECO:0000256" key="2">
    <source>
        <dbReference type="SAM" id="MobiDB-lite"/>
    </source>
</evidence>
<evidence type="ECO:0000313" key="6">
    <source>
        <dbReference type="Proteomes" id="UP001589896"/>
    </source>
</evidence>
<reference evidence="5 6" key="1">
    <citation type="submission" date="2024-09" db="EMBL/GenBank/DDBJ databases">
        <authorList>
            <person name="Sun Q."/>
            <person name="Mori K."/>
        </authorList>
    </citation>
    <scope>NUCLEOTIDE SEQUENCE [LARGE SCALE GENOMIC DNA]</scope>
    <source>
        <strain evidence="5 6">KCTC 23076</strain>
    </source>
</reference>
<dbReference type="InterPro" id="IPR019734">
    <property type="entry name" value="TPR_rpt"/>
</dbReference>
<evidence type="ECO:0000256" key="1">
    <source>
        <dbReference type="PROSITE-ProRule" id="PRU00339"/>
    </source>
</evidence>
<dbReference type="PROSITE" id="PS50005">
    <property type="entry name" value="TPR"/>
    <property type="match status" value="1"/>
</dbReference>
<name>A0ABV6RKG3_9GAMM</name>
<dbReference type="InterPro" id="IPR018704">
    <property type="entry name" value="SecYEG/CpoB_TPR"/>
</dbReference>
<evidence type="ECO:0000313" key="5">
    <source>
        <dbReference type="EMBL" id="MFC0676448.1"/>
    </source>
</evidence>
<feature type="compositionally biased region" description="Basic and acidic residues" evidence="2">
    <location>
        <begin position="50"/>
        <end position="62"/>
    </location>
</feature>
<feature type="repeat" description="TPR" evidence="1">
    <location>
        <begin position="207"/>
        <end position="240"/>
    </location>
</feature>
<dbReference type="Gene3D" id="1.25.40.10">
    <property type="entry name" value="Tetratricopeptide repeat domain"/>
    <property type="match status" value="3"/>
</dbReference>
<evidence type="ECO:0000256" key="3">
    <source>
        <dbReference type="SAM" id="SignalP"/>
    </source>
</evidence>
<dbReference type="InterPro" id="IPR011990">
    <property type="entry name" value="TPR-like_helical_dom_sf"/>
</dbReference>
<dbReference type="Proteomes" id="UP001589896">
    <property type="component" value="Unassembled WGS sequence"/>
</dbReference>
<organism evidence="5 6">
    <name type="scientific">Lysobacter korlensis</name>
    <dbReference type="NCBI Taxonomy" id="553636"/>
    <lineage>
        <taxon>Bacteria</taxon>
        <taxon>Pseudomonadati</taxon>
        <taxon>Pseudomonadota</taxon>
        <taxon>Gammaproteobacteria</taxon>
        <taxon>Lysobacterales</taxon>
        <taxon>Lysobacteraceae</taxon>
        <taxon>Lysobacter</taxon>
    </lineage>
</organism>
<feature type="signal peptide" evidence="3">
    <location>
        <begin position="1"/>
        <end position="27"/>
    </location>
</feature>
<evidence type="ECO:0000259" key="4">
    <source>
        <dbReference type="Pfam" id="PF09976"/>
    </source>
</evidence>
<dbReference type="RefSeq" id="WP_386664101.1">
    <property type="nucleotide sequence ID" value="NZ_JBHLTG010000001.1"/>
</dbReference>
<accession>A0ABV6RKG3</accession>
<proteinExistence type="predicted"/>
<keyword evidence="6" id="KW-1185">Reference proteome</keyword>
<feature type="domain" description="Ancillary SecYEG translocon subunit/Cell division coordinator CpoB TPR" evidence="4">
    <location>
        <begin position="102"/>
        <end position="246"/>
    </location>
</feature>
<feature type="compositionally biased region" description="Polar residues" evidence="2">
    <location>
        <begin position="64"/>
        <end position="85"/>
    </location>
</feature>
<dbReference type="Pfam" id="PF13181">
    <property type="entry name" value="TPR_8"/>
    <property type="match status" value="1"/>
</dbReference>
<feature type="region of interest" description="Disordered" evidence="2">
    <location>
        <begin position="28"/>
        <end position="94"/>
    </location>
</feature>
<dbReference type="SMART" id="SM00028">
    <property type="entry name" value="TPR"/>
    <property type="match status" value="3"/>
</dbReference>
<dbReference type="SUPFAM" id="SSF48452">
    <property type="entry name" value="TPR-like"/>
    <property type="match status" value="1"/>
</dbReference>
<dbReference type="EMBL" id="JBHLTG010000001">
    <property type="protein sequence ID" value="MFC0676448.1"/>
    <property type="molecule type" value="Genomic_DNA"/>
</dbReference>
<feature type="chain" id="PRO_5046673000" evidence="3">
    <location>
        <begin position="28"/>
        <end position="427"/>
    </location>
</feature>
<dbReference type="PANTHER" id="PTHR12558:SF13">
    <property type="entry name" value="CELL DIVISION CYCLE PROTEIN 27 HOMOLOG"/>
    <property type="match status" value="1"/>
</dbReference>
<feature type="compositionally biased region" description="Basic and acidic residues" evidence="2">
    <location>
        <begin position="33"/>
        <end position="43"/>
    </location>
</feature>
<sequence>MKHSKIRHSLLAAALTALIAPAPAVFAQSAGEAEPKSATEDPSRSSAWNRGRDRSDAREKANARSKSGSKSESTAPAAQYPNATRQPPAVKASAKIGPKLQKIFNFLDESKSAEARKLADEIMADPKANEYERALAAQVAAQAALEVDDTAAAKRYMQQAVEANGLDNNNHYNALLTLAQLQLQDDEFEPALATFDRFFNETKSQKPEHLVLKGNALYRLERYPEAVTVLKQAIDASPEPRAEWLQLLMGAYLENNQSAEAVKVAESVAAKTPNDKRAQMNLAAVYLQNEMFDQGAAVYEKLRAAGQLTEERDYRNLYVAYYNMEGKQNKVVEVINDGLQKGVLKPDHQTYLALAQAHYDLEQTGPAIEAYKKAAPLAETGETYLNLARMLWQENRIADAKDAAKQAIAKGLKKPDDAKKILALPAK</sequence>
<dbReference type="PANTHER" id="PTHR12558">
    <property type="entry name" value="CELL DIVISION CYCLE 16,23,27"/>
    <property type="match status" value="1"/>
</dbReference>
<protein>
    <submittedName>
        <fullName evidence="5">Tetratricopeptide repeat protein</fullName>
    </submittedName>
</protein>
<comment type="caution">
    <text evidence="5">The sequence shown here is derived from an EMBL/GenBank/DDBJ whole genome shotgun (WGS) entry which is preliminary data.</text>
</comment>
<dbReference type="Pfam" id="PF09976">
    <property type="entry name" value="TPR_21"/>
    <property type="match status" value="1"/>
</dbReference>